<organism evidence="9 10">
    <name type="scientific">Capsicum baccatum</name>
    <name type="common">Peruvian pepper</name>
    <dbReference type="NCBI Taxonomy" id="33114"/>
    <lineage>
        <taxon>Eukaryota</taxon>
        <taxon>Viridiplantae</taxon>
        <taxon>Streptophyta</taxon>
        <taxon>Embryophyta</taxon>
        <taxon>Tracheophyta</taxon>
        <taxon>Spermatophyta</taxon>
        <taxon>Magnoliopsida</taxon>
        <taxon>eudicotyledons</taxon>
        <taxon>Gunneridae</taxon>
        <taxon>Pentapetalae</taxon>
        <taxon>asterids</taxon>
        <taxon>lamiids</taxon>
        <taxon>Solanales</taxon>
        <taxon>Solanaceae</taxon>
        <taxon>Solanoideae</taxon>
        <taxon>Capsiceae</taxon>
        <taxon>Capsicum</taxon>
    </lineage>
</organism>
<dbReference type="GO" id="GO:0005783">
    <property type="term" value="C:endoplasmic reticulum"/>
    <property type="evidence" value="ECO:0007669"/>
    <property type="project" value="UniProtKB-ARBA"/>
</dbReference>
<reference evidence="10" key="2">
    <citation type="journal article" date="2017" name="J. Anim. Genet.">
        <title>Multiple reference genome sequences of hot pepper reveal the massive evolution of plant disease resistance genes by retroduplication.</title>
        <authorList>
            <person name="Kim S."/>
            <person name="Park J."/>
            <person name="Yeom S.-I."/>
            <person name="Kim Y.-M."/>
            <person name="Seo E."/>
            <person name="Kim K.-T."/>
            <person name="Kim M.-S."/>
            <person name="Lee J.M."/>
            <person name="Cheong K."/>
            <person name="Shin H.-S."/>
            <person name="Kim S.-B."/>
            <person name="Han K."/>
            <person name="Lee J."/>
            <person name="Park M."/>
            <person name="Lee H.-A."/>
            <person name="Lee H.-Y."/>
            <person name="Lee Y."/>
            <person name="Oh S."/>
            <person name="Lee J.H."/>
            <person name="Choi E."/>
            <person name="Choi E."/>
            <person name="Lee S.E."/>
            <person name="Jeon J."/>
            <person name="Kim H."/>
            <person name="Choi G."/>
            <person name="Song H."/>
            <person name="Lee J."/>
            <person name="Lee S.-C."/>
            <person name="Kwon J.-K."/>
            <person name="Lee H.-Y."/>
            <person name="Koo N."/>
            <person name="Hong Y."/>
            <person name="Kim R.W."/>
            <person name="Kang W.-H."/>
            <person name="Huh J.H."/>
            <person name="Kang B.-C."/>
            <person name="Yang T.-J."/>
            <person name="Lee Y.-H."/>
            <person name="Bennetzen J.L."/>
            <person name="Choi D."/>
        </authorList>
    </citation>
    <scope>NUCLEOTIDE SEQUENCE [LARGE SCALE GENOMIC DNA]</scope>
    <source>
        <strain evidence="10">cv. PBC81</strain>
    </source>
</reference>
<evidence type="ECO:0000256" key="5">
    <source>
        <dbReference type="ARBA" id="ARBA00022989"/>
    </source>
</evidence>
<dbReference type="GO" id="GO:0016192">
    <property type="term" value="P:vesicle-mediated transport"/>
    <property type="evidence" value="ECO:0007669"/>
    <property type="project" value="UniProtKB-ARBA"/>
</dbReference>
<comment type="function">
    <text evidence="1 7">May be involved in both secretory and endocytic intracellular trafficking in the endosomal/prevacuolar compartments.</text>
</comment>
<protein>
    <recommendedName>
        <fullName evidence="7">PRA1 family protein</fullName>
    </recommendedName>
</protein>
<dbReference type="EMBL" id="MLFT02000001">
    <property type="protein sequence ID" value="PHT60612.1"/>
    <property type="molecule type" value="Genomic_DNA"/>
</dbReference>
<reference evidence="9 10" key="1">
    <citation type="journal article" date="2017" name="Genome Biol.">
        <title>New reference genome sequences of hot pepper reveal the massive evolution of plant disease-resistance genes by retroduplication.</title>
        <authorList>
            <person name="Kim S."/>
            <person name="Park J."/>
            <person name="Yeom S.I."/>
            <person name="Kim Y.M."/>
            <person name="Seo E."/>
            <person name="Kim K.T."/>
            <person name="Kim M.S."/>
            <person name="Lee J.M."/>
            <person name="Cheong K."/>
            <person name="Shin H.S."/>
            <person name="Kim S.B."/>
            <person name="Han K."/>
            <person name="Lee J."/>
            <person name="Park M."/>
            <person name="Lee H.A."/>
            <person name="Lee H.Y."/>
            <person name="Lee Y."/>
            <person name="Oh S."/>
            <person name="Lee J.H."/>
            <person name="Choi E."/>
            <person name="Choi E."/>
            <person name="Lee S.E."/>
            <person name="Jeon J."/>
            <person name="Kim H."/>
            <person name="Choi G."/>
            <person name="Song H."/>
            <person name="Lee J."/>
            <person name="Lee S.C."/>
            <person name="Kwon J.K."/>
            <person name="Lee H.Y."/>
            <person name="Koo N."/>
            <person name="Hong Y."/>
            <person name="Kim R.W."/>
            <person name="Kang W.H."/>
            <person name="Huh J.H."/>
            <person name="Kang B.C."/>
            <person name="Yang T.J."/>
            <person name="Lee Y.H."/>
            <person name="Bennetzen J.L."/>
            <person name="Choi D."/>
        </authorList>
    </citation>
    <scope>NUCLEOTIDE SEQUENCE [LARGE SCALE GENOMIC DNA]</scope>
    <source>
        <strain evidence="10">cv. PBC81</strain>
    </source>
</reference>
<dbReference type="AlphaFoldDB" id="A0A2G2XT01"/>
<evidence type="ECO:0000256" key="7">
    <source>
        <dbReference type="RuleBase" id="RU363107"/>
    </source>
</evidence>
<feature type="transmembrane region" description="Helical" evidence="7">
    <location>
        <begin position="67"/>
        <end position="84"/>
    </location>
</feature>
<evidence type="ECO:0000256" key="2">
    <source>
        <dbReference type="ARBA" id="ARBA00004141"/>
    </source>
</evidence>
<dbReference type="PANTHER" id="PTHR38519">
    <property type="entry name" value="PRA1 FAMILY PROTEIN"/>
    <property type="match status" value="1"/>
</dbReference>
<proteinExistence type="inferred from homology"/>
<feature type="transmembrane region" description="Helical" evidence="7">
    <location>
        <begin position="128"/>
        <end position="152"/>
    </location>
</feature>
<dbReference type="GO" id="GO:0016020">
    <property type="term" value="C:membrane"/>
    <property type="evidence" value="ECO:0007669"/>
    <property type="project" value="UniProtKB-SubCell"/>
</dbReference>
<evidence type="ECO:0000256" key="1">
    <source>
        <dbReference type="ARBA" id="ARBA00002501"/>
    </source>
</evidence>
<keyword evidence="10" id="KW-1185">Reference proteome</keyword>
<name>A0A2G2XT01_CAPBA</name>
<dbReference type="Proteomes" id="UP000224567">
    <property type="component" value="Unassembled WGS sequence"/>
</dbReference>
<comment type="caution">
    <text evidence="9">The sequence shown here is derived from an EMBL/GenBank/DDBJ whole genome shotgun (WGS) entry which is preliminary data.</text>
</comment>
<comment type="subcellular location">
    <subcellularLocation>
        <location evidence="2 7">Membrane</location>
        <topology evidence="2 7">Multi-pass membrane protein</topology>
    </subcellularLocation>
</comment>
<feature type="transmembrane region" description="Helical" evidence="7">
    <location>
        <begin position="91"/>
        <end position="116"/>
    </location>
</feature>
<keyword evidence="5 7" id="KW-1133">Transmembrane helix</keyword>
<dbReference type="Pfam" id="PF03208">
    <property type="entry name" value="PRA1"/>
    <property type="match status" value="1"/>
</dbReference>
<gene>
    <name evidence="9" type="ORF">CQW23_02975</name>
</gene>
<feature type="region of interest" description="Disordered" evidence="8">
    <location>
        <begin position="1"/>
        <end position="32"/>
    </location>
</feature>
<evidence type="ECO:0000256" key="6">
    <source>
        <dbReference type="ARBA" id="ARBA00023136"/>
    </source>
</evidence>
<evidence type="ECO:0000256" key="4">
    <source>
        <dbReference type="ARBA" id="ARBA00022692"/>
    </source>
</evidence>
<keyword evidence="7" id="KW-0813">Transport</keyword>
<evidence type="ECO:0000256" key="3">
    <source>
        <dbReference type="ARBA" id="ARBA00006483"/>
    </source>
</evidence>
<accession>A0A2G2XT01</accession>
<dbReference type="STRING" id="33114.A0A2G2XT01"/>
<evidence type="ECO:0000313" key="10">
    <source>
        <dbReference type="Proteomes" id="UP000224567"/>
    </source>
</evidence>
<dbReference type="OrthoDB" id="690149at2759"/>
<comment type="similarity">
    <text evidence="3 7">Belongs to the PRA1 family.</text>
</comment>
<dbReference type="InterPro" id="IPR004895">
    <property type="entry name" value="Prenylated_rab_accept_PRA1"/>
</dbReference>
<keyword evidence="4 7" id="KW-0812">Transmembrane</keyword>
<sequence>MASYGAAVQRPSAVSETPPPQTQPDESKQIPNPEKDQPFTFRIMCPFGISFILESAASRIINDLRKFGLYYAEFVWIVLFIVLFDEHKISVVCLVVMKEVAILYLLLLHAGANYVLFRGLIAFDTKLIVLPLLAIGTCIALIFTGAGIHLLITLALTFPIVLAHAVLCVADDCSLNEEINQESEPLVSTV</sequence>
<keyword evidence="6 7" id="KW-0472">Membrane</keyword>
<evidence type="ECO:0000313" key="9">
    <source>
        <dbReference type="EMBL" id="PHT60612.1"/>
    </source>
</evidence>
<evidence type="ECO:0000256" key="8">
    <source>
        <dbReference type="SAM" id="MobiDB-lite"/>
    </source>
</evidence>
<dbReference type="PANTHER" id="PTHR38519:SF3">
    <property type="entry name" value="PRA1 FAMILY PROTEIN"/>
    <property type="match status" value="1"/>
</dbReference>